<accession>A0A2P5EHK7</accession>
<reference evidence="2" key="1">
    <citation type="submission" date="2016-06" db="EMBL/GenBank/DDBJ databases">
        <title>Parallel loss of symbiosis genes in relatives of nitrogen-fixing non-legume Parasponia.</title>
        <authorList>
            <person name="Van Velzen R."/>
            <person name="Holmer R."/>
            <person name="Bu F."/>
            <person name="Rutten L."/>
            <person name="Van Zeijl A."/>
            <person name="Liu W."/>
            <person name="Santuari L."/>
            <person name="Cao Q."/>
            <person name="Sharma T."/>
            <person name="Shen D."/>
            <person name="Roswanjaya Y."/>
            <person name="Wardhani T."/>
            <person name="Kalhor M.S."/>
            <person name="Jansen J."/>
            <person name="Van den Hoogen J."/>
            <person name="Gungor B."/>
            <person name="Hartog M."/>
            <person name="Hontelez J."/>
            <person name="Verver J."/>
            <person name="Yang W.-C."/>
            <person name="Schijlen E."/>
            <person name="Repin R."/>
            <person name="Schilthuizen M."/>
            <person name="Schranz E."/>
            <person name="Heidstra R."/>
            <person name="Miyata K."/>
            <person name="Fedorova E."/>
            <person name="Kohlen W."/>
            <person name="Bisseling T."/>
            <person name="Smit S."/>
            <person name="Geurts R."/>
        </authorList>
    </citation>
    <scope>NUCLEOTIDE SEQUENCE [LARGE SCALE GENOMIC DNA]</scope>
    <source>
        <strain evidence="2">cv. RG33-2</strain>
    </source>
</reference>
<comment type="caution">
    <text evidence="1">The sequence shown here is derived from an EMBL/GenBank/DDBJ whole genome shotgun (WGS) entry which is preliminary data.</text>
</comment>
<gene>
    <name evidence="1" type="ORF">TorRG33x02_191310</name>
</gene>
<dbReference type="AlphaFoldDB" id="A0A2P5EHK7"/>
<organism evidence="1 2">
    <name type="scientific">Trema orientale</name>
    <name type="common">Charcoal tree</name>
    <name type="synonym">Celtis orientalis</name>
    <dbReference type="NCBI Taxonomy" id="63057"/>
    <lineage>
        <taxon>Eukaryota</taxon>
        <taxon>Viridiplantae</taxon>
        <taxon>Streptophyta</taxon>
        <taxon>Embryophyta</taxon>
        <taxon>Tracheophyta</taxon>
        <taxon>Spermatophyta</taxon>
        <taxon>Magnoliopsida</taxon>
        <taxon>eudicotyledons</taxon>
        <taxon>Gunneridae</taxon>
        <taxon>Pentapetalae</taxon>
        <taxon>rosids</taxon>
        <taxon>fabids</taxon>
        <taxon>Rosales</taxon>
        <taxon>Cannabaceae</taxon>
        <taxon>Trema</taxon>
    </lineage>
</organism>
<evidence type="ECO:0000313" key="2">
    <source>
        <dbReference type="Proteomes" id="UP000237000"/>
    </source>
</evidence>
<keyword evidence="2" id="KW-1185">Reference proteome</keyword>
<evidence type="ECO:0000313" key="1">
    <source>
        <dbReference type="EMBL" id="PON85031.1"/>
    </source>
</evidence>
<dbReference type="InParanoid" id="A0A2P5EHK7"/>
<dbReference type="EMBL" id="JXTC01000153">
    <property type="protein sequence ID" value="PON85031.1"/>
    <property type="molecule type" value="Genomic_DNA"/>
</dbReference>
<feature type="non-terminal residue" evidence="1">
    <location>
        <position position="1"/>
    </location>
</feature>
<sequence length="57" mass="6446">HIKEKFPKVESAGTVPVLLISLELLLVKDTSCCADFYRRCAYSFSDATYRHGSVHRS</sequence>
<dbReference type="Proteomes" id="UP000237000">
    <property type="component" value="Unassembled WGS sequence"/>
</dbReference>
<protein>
    <submittedName>
        <fullName evidence="1">Uncharacterized protein</fullName>
    </submittedName>
</protein>
<name>A0A2P5EHK7_TREOI</name>
<dbReference type="OrthoDB" id="10452318at2759"/>
<proteinExistence type="predicted"/>